<proteinExistence type="predicted"/>
<accession>A0A455SMT8</accession>
<organism evidence="1">
    <name type="scientific">Thermosporothrix sp. COM3</name>
    <dbReference type="NCBI Taxonomy" id="2490863"/>
    <lineage>
        <taxon>Bacteria</taxon>
        <taxon>Bacillati</taxon>
        <taxon>Chloroflexota</taxon>
        <taxon>Ktedonobacteria</taxon>
        <taxon>Ktedonobacterales</taxon>
        <taxon>Thermosporotrichaceae</taxon>
        <taxon>Thermosporothrix</taxon>
    </lineage>
</organism>
<protein>
    <submittedName>
        <fullName evidence="1">Uncharacterized protein</fullName>
    </submittedName>
</protein>
<sequence length="61" mass="6790">MMTFFRNRMFLEGIALGGICGIVIGSVIAFTLGESGIEAIRRIINERIPGRTQVPFKYLSQ</sequence>
<dbReference type="EMBL" id="AP019376">
    <property type="protein sequence ID" value="BBH88299.1"/>
    <property type="molecule type" value="Genomic_DNA"/>
</dbReference>
<reference evidence="1" key="1">
    <citation type="submission" date="2018-12" db="EMBL/GenBank/DDBJ databases">
        <title>Novel natural products biosynthetic potential of the class Ktedonobacteria.</title>
        <authorList>
            <person name="Zheng Y."/>
            <person name="Saitou A."/>
            <person name="Wang C.M."/>
            <person name="Toyoda A."/>
            <person name="Minakuchi Y."/>
            <person name="Sekiguchi Y."/>
            <person name="Ueda K."/>
            <person name="Takano H."/>
            <person name="Sakai Y."/>
            <person name="Yokota A."/>
            <person name="Yabe S."/>
        </authorList>
    </citation>
    <scope>NUCLEOTIDE SEQUENCE</scope>
    <source>
        <strain evidence="1">COM3</strain>
    </source>
</reference>
<dbReference type="AlphaFoldDB" id="A0A455SMT8"/>
<evidence type="ECO:0000313" key="1">
    <source>
        <dbReference type="EMBL" id="BBH88299.1"/>
    </source>
</evidence>
<name>A0A455SMT8_9CHLR</name>
<gene>
    <name evidence="1" type="ORF">KTC_30500</name>
</gene>